<protein>
    <submittedName>
        <fullName evidence="1">Uncharacterized protein</fullName>
    </submittedName>
</protein>
<gene>
    <name evidence="1" type="ORF">LCPAC304_03720</name>
</gene>
<reference evidence="1" key="1">
    <citation type="journal article" date="2019" name="MBio">
        <title>Virus Genomes from Deep Sea Sediments Expand the Ocean Megavirome and Support Independent Origins of Viral Gigantism.</title>
        <authorList>
            <person name="Backstrom D."/>
            <person name="Yutin N."/>
            <person name="Jorgensen S.L."/>
            <person name="Dharamshi J."/>
            <person name="Homa F."/>
            <person name="Zaremba-Niedwiedzka K."/>
            <person name="Spang A."/>
            <person name="Wolf Y.I."/>
            <person name="Koonin E.V."/>
            <person name="Ettema T.J."/>
        </authorList>
    </citation>
    <scope>NUCLEOTIDE SEQUENCE</scope>
</reference>
<proteinExistence type="predicted"/>
<accession>A0A481Z952</accession>
<organism evidence="1">
    <name type="scientific">Pithovirus LCPAC304</name>
    <dbReference type="NCBI Taxonomy" id="2506594"/>
    <lineage>
        <taxon>Viruses</taxon>
        <taxon>Pithoviruses</taxon>
    </lineage>
</organism>
<evidence type="ECO:0000313" key="1">
    <source>
        <dbReference type="EMBL" id="QBK92025.1"/>
    </source>
</evidence>
<dbReference type="EMBL" id="MK500567">
    <property type="protein sequence ID" value="QBK92025.1"/>
    <property type="molecule type" value="Genomic_DNA"/>
</dbReference>
<sequence length="77" mass="8825">MQRVSAISPEAVEAAVEAILADPDLNLKKVPDWMEKKVYHNLIWITLMVVEKIMGSVRIDALGHEFYLAMRPQEVFE</sequence>
<name>A0A481Z952_9VIRU</name>